<feature type="domain" description="DUF7149" evidence="11">
    <location>
        <begin position="7"/>
        <end position="242"/>
    </location>
</feature>
<dbReference type="InterPro" id="IPR050953">
    <property type="entry name" value="N4_N6_ade-DNA_methylase"/>
</dbReference>
<dbReference type="InterPro" id="IPR011639">
    <property type="entry name" value="MethylTrfase_TaqI-like_dom"/>
</dbReference>
<keyword evidence="6" id="KW-0238">DNA-binding</keyword>
<keyword evidence="4" id="KW-0949">S-adenosyl-L-methionine</keyword>
<dbReference type="EMBL" id="QWGE01000002">
    <property type="protein sequence ID" value="RIJ41432.1"/>
    <property type="molecule type" value="Genomic_DNA"/>
</dbReference>
<protein>
    <recommendedName>
        <fullName evidence="1">site-specific DNA-methyltransferase (adenine-specific)</fullName>
        <ecNumber evidence="1">2.1.1.72</ecNumber>
    </recommendedName>
</protein>
<evidence type="ECO:0000256" key="3">
    <source>
        <dbReference type="ARBA" id="ARBA00022679"/>
    </source>
</evidence>
<evidence type="ECO:0000256" key="8">
    <source>
        <dbReference type="SAM" id="Coils"/>
    </source>
</evidence>
<dbReference type="Gene3D" id="3.40.50.150">
    <property type="entry name" value="Vaccinia Virus protein VP39"/>
    <property type="match status" value="2"/>
</dbReference>
<feature type="domain" description="Type II methyltransferase M.TaqI-like" evidence="9">
    <location>
        <begin position="653"/>
        <end position="978"/>
    </location>
</feature>
<dbReference type="PANTHER" id="PTHR33841">
    <property type="entry name" value="DNA METHYLTRANSFERASE YEEA-RELATED"/>
    <property type="match status" value="1"/>
</dbReference>
<dbReference type="GO" id="GO:0009307">
    <property type="term" value="P:DNA restriction-modification system"/>
    <property type="evidence" value="ECO:0007669"/>
    <property type="project" value="UniProtKB-KW"/>
</dbReference>
<evidence type="ECO:0000256" key="4">
    <source>
        <dbReference type="ARBA" id="ARBA00022691"/>
    </source>
</evidence>
<evidence type="ECO:0000256" key="5">
    <source>
        <dbReference type="ARBA" id="ARBA00022747"/>
    </source>
</evidence>
<feature type="domain" description="TaqI-like C-terminal specificity" evidence="10">
    <location>
        <begin position="1099"/>
        <end position="1269"/>
    </location>
</feature>
<dbReference type="PROSITE" id="PS00092">
    <property type="entry name" value="N6_MTASE"/>
    <property type="match status" value="1"/>
</dbReference>
<evidence type="ECO:0000256" key="2">
    <source>
        <dbReference type="ARBA" id="ARBA00022603"/>
    </source>
</evidence>
<gene>
    <name evidence="13" type="ORF">D1627_05155</name>
</gene>
<dbReference type="InterPro" id="IPR025931">
    <property type="entry name" value="TaqI_C"/>
</dbReference>
<evidence type="ECO:0000256" key="1">
    <source>
        <dbReference type="ARBA" id="ARBA00011900"/>
    </source>
</evidence>
<dbReference type="Pfam" id="PF12950">
    <property type="entry name" value="TaqI_C"/>
    <property type="match status" value="1"/>
</dbReference>
<dbReference type="GO" id="GO:0032259">
    <property type="term" value="P:methylation"/>
    <property type="evidence" value="ECO:0007669"/>
    <property type="project" value="UniProtKB-KW"/>
</dbReference>
<feature type="coiled-coil region" evidence="8">
    <location>
        <begin position="834"/>
        <end position="861"/>
    </location>
</feature>
<keyword evidence="14" id="KW-1185">Reference proteome</keyword>
<evidence type="ECO:0000256" key="7">
    <source>
        <dbReference type="ARBA" id="ARBA00047942"/>
    </source>
</evidence>
<reference evidence="14" key="1">
    <citation type="submission" date="2018-08" db="EMBL/GenBank/DDBJ databases">
        <title>Mucilaginibacter sp. MYSH2.</title>
        <authorList>
            <person name="Seo T."/>
        </authorList>
    </citation>
    <scope>NUCLEOTIDE SEQUENCE [LARGE SCALE GENOMIC DNA]</scope>
    <source>
        <strain evidence="14">KIRAN</strain>
    </source>
</reference>
<keyword evidence="5" id="KW-0680">Restriction system</keyword>
<comment type="caution">
    <text evidence="13">The sequence shown here is derived from an EMBL/GenBank/DDBJ whole genome shotgun (WGS) entry which is preliminary data.</text>
</comment>
<sequence length="1353" mass="154740">MQHTLLNPRQALNKAYLRLKTPRTDMEAFKAALQHLLDSINLNESEEHAKNHLRDFLKSTFYEKYGVNTKGKTDLVIHTGATTKSNAGVLLEVKRPTNKADMPTPENLNYKATHELLLYYLRERVEHQNHDLRHLVVTSVHEWFVFDALEFDRLFYRNTQLRKDFTDWAAGRKASTSTDFFYKHIAAPYIAGLSESIGFTHFNLLSYEKPLRNKDLKDDVKLVALYKLLSPAHLLKEPFANDANSLDKGFYQELLHIIGLEEVKEGGRKLIRRKEKPNHGSLLEAAYQKLRSEDLVSGLNNTHSFGSTREEQLFNVSLELCITWVNRILFLKLLEAQLISYHQGDKRFAFMSAQNLQEFDDLNELFFDVLAERPQNRAANVRQKYGHIPYLNSSLFETTELEKRTLRISNLKDRSLLPLHPQTVLRDAQGKSLAKSKTPELHTLEYLLRFLGSYDFGAEGKEEIQEENKTLITASVLGLIFEKINGYRDGSFYTPGFITMYMSREAIRRAVVQRFSEKYNWDIDTSASGSGFESLQLRIHQNYTLNKLQEYNEVLNSLRICDPAVGSGHYLVSALNELIVIKAELRLLLNRQGKALHYGSIEVQNDELIVTDYAGELFSYTVHLHPDGHRSINPQVQKLQEALFHEKQTIIENCLFGVDINPNSVKICRLRLWIELLKNAYYLEHDVQDAGVGRISMQGDADAASPVCYANTSSLRNGFEPETRPDKYTQLQTLPNIDINIKQGNSLLSRYPLSADLHEAFGKKGHSLQAYREAVRKYKHTNSKADKKQLVTFLEEIKQGFKTTLANNDPLRRDMAKLRGQIAVMQDPDLFGAKKIDKKELQRKQKQLQKLEDEREQIETNKVYEGAFEWRFEFPEVLDEEGKYKGFDVVIGNPPYIRQEELGNFKVYLQKAFSTYAGTADLYVYFVERGLELLHAGGQFSYIIPNKWMRAGYGKALRQWLQNHALVQLLDFGDLPVFEEATTYPLILAVAKYKPEAGYTFEAATINTLQFEQGLKGYVQVHKYDVQADLLPDSGWTLSDSTAQQLLEKLKNTGTPLGDYVEGKIYRGVLTGLNEAFVIDEATKDRLIAEDPRSAEVIKPFLIGRDIKRYLAPKSNSYLLFIPWHFPLHNDTTISGVSLEAEELFKKEFPAVYNHLLSFKVGLSNRNKAETGIRYEWYALQRCAATYFEEFDKPKLFWPGISLDITSFTADYSFQYYGNDNTQIIITDENYLLGVLNSKISKYFLMQVCDFVRGGYCRLKVNYVSQLPIAIPDEETKASITALVEQILSIKQADAAADTSGLEAEIDVLVYRLYKLTYEEVLLVDPTFALPKEAYEQQPSTALAASGGPTANA</sequence>
<dbReference type="Pfam" id="PF07669">
    <property type="entry name" value="Eco57I"/>
    <property type="match status" value="1"/>
</dbReference>
<dbReference type="PRINTS" id="PR00507">
    <property type="entry name" value="N12N6MTFRASE"/>
</dbReference>
<dbReference type="InterPro" id="IPR056716">
    <property type="entry name" value="DUF7814"/>
</dbReference>
<comment type="catalytic activity">
    <reaction evidence="7">
        <text>a 2'-deoxyadenosine in DNA + S-adenosyl-L-methionine = an N(6)-methyl-2'-deoxyadenosine in DNA + S-adenosyl-L-homocysteine + H(+)</text>
        <dbReference type="Rhea" id="RHEA:15197"/>
        <dbReference type="Rhea" id="RHEA-COMP:12418"/>
        <dbReference type="Rhea" id="RHEA-COMP:12419"/>
        <dbReference type="ChEBI" id="CHEBI:15378"/>
        <dbReference type="ChEBI" id="CHEBI:57856"/>
        <dbReference type="ChEBI" id="CHEBI:59789"/>
        <dbReference type="ChEBI" id="CHEBI:90615"/>
        <dbReference type="ChEBI" id="CHEBI:90616"/>
        <dbReference type="EC" id="2.1.1.72"/>
    </reaction>
</comment>
<keyword evidence="13" id="KW-0378">Hydrolase</keyword>
<dbReference type="PANTHER" id="PTHR33841:SF1">
    <property type="entry name" value="DNA METHYLTRANSFERASE A"/>
    <property type="match status" value="1"/>
</dbReference>
<evidence type="ECO:0000256" key="6">
    <source>
        <dbReference type="ARBA" id="ARBA00023125"/>
    </source>
</evidence>
<keyword evidence="8" id="KW-0175">Coiled coil</keyword>
<dbReference type="RefSeq" id="WP_119431182.1">
    <property type="nucleotide sequence ID" value="NZ_QWGE01000002.1"/>
</dbReference>
<evidence type="ECO:0000259" key="9">
    <source>
        <dbReference type="Pfam" id="PF07669"/>
    </source>
</evidence>
<dbReference type="GO" id="GO:0004519">
    <property type="term" value="F:endonuclease activity"/>
    <property type="evidence" value="ECO:0007669"/>
    <property type="project" value="UniProtKB-KW"/>
</dbReference>
<keyword evidence="3" id="KW-0808">Transferase</keyword>
<dbReference type="Pfam" id="PF25120">
    <property type="entry name" value="DUF7814"/>
    <property type="match status" value="1"/>
</dbReference>
<proteinExistence type="predicted"/>
<keyword evidence="13" id="KW-0255">Endonuclease</keyword>
<evidence type="ECO:0000259" key="12">
    <source>
        <dbReference type="Pfam" id="PF25120"/>
    </source>
</evidence>
<keyword evidence="2" id="KW-0489">Methyltransferase</keyword>
<feature type="domain" description="DUF7814" evidence="12">
    <location>
        <begin position="243"/>
        <end position="472"/>
    </location>
</feature>
<dbReference type="Proteomes" id="UP000266005">
    <property type="component" value="Unassembled WGS sequence"/>
</dbReference>
<name>A0A399SH88_9BACT</name>
<keyword evidence="13" id="KW-0540">Nuclease</keyword>
<dbReference type="GO" id="GO:0009007">
    <property type="term" value="F:site-specific DNA-methyltransferase (adenine-specific) activity"/>
    <property type="evidence" value="ECO:0007669"/>
    <property type="project" value="UniProtKB-EC"/>
</dbReference>
<dbReference type="InterPro" id="IPR055573">
    <property type="entry name" value="DUF7149"/>
</dbReference>
<dbReference type="InterPro" id="IPR029063">
    <property type="entry name" value="SAM-dependent_MTases_sf"/>
</dbReference>
<organism evidence="13 14">
    <name type="scientific">Pontibacter oryzae</name>
    <dbReference type="NCBI Taxonomy" id="2304593"/>
    <lineage>
        <taxon>Bacteria</taxon>
        <taxon>Pseudomonadati</taxon>
        <taxon>Bacteroidota</taxon>
        <taxon>Cytophagia</taxon>
        <taxon>Cytophagales</taxon>
        <taxon>Hymenobacteraceae</taxon>
        <taxon>Pontibacter</taxon>
    </lineage>
</organism>
<evidence type="ECO:0000259" key="10">
    <source>
        <dbReference type="Pfam" id="PF12950"/>
    </source>
</evidence>
<dbReference type="InterPro" id="IPR002052">
    <property type="entry name" value="DNA_methylase_N6_adenine_CS"/>
</dbReference>
<dbReference type="SUPFAM" id="SSF53335">
    <property type="entry name" value="S-adenosyl-L-methionine-dependent methyltransferases"/>
    <property type="match status" value="1"/>
</dbReference>
<dbReference type="Pfam" id="PF23653">
    <property type="entry name" value="DUF7149"/>
    <property type="match status" value="1"/>
</dbReference>
<evidence type="ECO:0000313" key="13">
    <source>
        <dbReference type="EMBL" id="RIJ41432.1"/>
    </source>
</evidence>
<accession>A0A399SH88</accession>
<dbReference type="EC" id="2.1.1.72" evidence="1"/>
<dbReference type="GO" id="GO:0003677">
    <property type="term" value="F:DNA binding"/>
    <property type="evidence" value="ECO:0007669"/>
    <property type="project" value="UniProtKB-KW"/>
</dbReference>
<evidence type="ECO:0000313" key="14">
    <source>
        <dbReference type="Proteomes" id="UP000266005"/>
    </source>
</evidence>
<evidence type="ECO:0000259" key="11">
    <source>
        <dbReference type="Pfam" id="PF23653"/>
    </source>
</evidence>
<dbReference type="OrthoDB" id="32195at2"/>